<dbReference type="InterPro" id="IPR024079">
    <property type="entry name" value="MetalloPept_cat_dom_sf"/>
</dbReference>
<dbReference type="CDD" id="cd08662">
    <property type="entry name" value="M13"/>
    <property type="match status" value="1"/>
</dbReference>
<organism evidence="11 12">
    <name type="scientific">Cylicocyclus nassatus</name>
    <name type="common">Nematode worm</name>
    <dbReference type="NCBI Taxonomy" id="53992"/>
    <lineage>
        <taxon>Eukaryota</taxon>
        <taxon>Metazoa</taxon>
        <taxon>Ecdysozoa</taxon>
        <taxon>Nematoda</taxon>
        <taxon>Chromadorea</taxon>
        <taxon>Rhabditida</taxon>
        <taxon>Rhabditina</taxon>
        <taxon>Rhabditomorpha</taxon>
        <taxon>Strongyloidea</taxon>
        <taxon>Strongylidae</taxon>
        <taxon>Cylicocyclus</taxon>
    </lineage>
</organism>
<keyword evidence="12" id="KW-1185">Reference proteome</keyword>
<keyword evidence="7" id="KW-0482">Metalloprotease</keyword>
<gene>
    <name evidence="11" type="ORF">CYNAS_LOCUS14364</name>
</gene>
<dbReference type="EMBL" id="CATQJL010000305">
    <property type="protein sequence ID" value="CAJ0602381.1"/>
    <property type="molecule type" value="Genomic_DNA"/>
</dbReference>
<dbReference type="AlphaFoldDB" id="A0AA36H233"/>
<dbReference type="GO" id="GO:0005886">
    <property type="term" value="C:plasma membrane"/>
    <property type="evidence" value="ECO:0007669"/>
    <property type="project" value="TreeGrafter"/>
</dbReference>
<keyword evidence="5" id="KW-0378">Hydrolase</keyword>
<dbReference type="PROSITE" id="PS51885">
    <property type="entry name" value="NEPRILYSIN"/>
    <property type="match status" value="1"/>
</dbReference>
<dbReference type="InterPro" id="IPR008753">
    <property type="entry name" value="Peptidase_M13_N"/>
</dbReference>
<name>A0AA36H233_CYLNA</name>
<evidence type="ECO:0000256" key="2">
    <source>
        <dbReference type="ARBA" id="ARBA00007357"/>
    </source>
</evidence>
<dbReference type="Proteomes" id="UP001176961">
    <property type="component" value="Unassembled WGS sequence"/>
</dbReference>
<accession>A0AA36H233</accession>
<comment type="caution">
    <text evidence="11">The sequence shown here is derived from an EMBL/GenBank/DDBJ whole genome shotgun (WGS) entry which is preliminary data.</text>
</comment>
<reference evidence="11" key="1">
    <citation type="submission" date="2023-07" db="EMBL/GenBank/DDBJ databases">
        <authorList>
            <consortium name="CYATHOMIX"/>
        </authorList>
    </citation>
    <scope>NUCLEOTIDE SEQUENCE</scope>
    <source>
        <strain evidence="11">N/A</strain>
    </source>
</reference>
<dbReference type="PRINTS" id="PR00786">
    <property type="entry name" value="NEPRILYSIN"/>
</dbReference>
<dbReference type="PANTHER" id="PTHR11733:SF237">
    <property type="entry name" value="NEPRILYSIN-LIKE 4"/>
    <property type="match status" value="1"/>
</dbReference>
<dbReference type="SUPFAM" id="SSF55486">
    <property type="entry name" value="Metalloproteases ('zincins'), catalytic domain"/>
    <property type="match status" value="1"/>
</dbReference>
<keyword evidence="4" id="KW-0479">Metal-binding</keyword>
<comment type="cofactor">
    <cofactor evidence="1">
        <name>Zn(2+)</name>
        <dbReference type="ChEBI" id="CHEBI:29105"/>
    </cofactor>
</comment>
<evidence type="ECO:0000259" key="10">
    <source>
        <dbReference type="Pfam" id="PF05649"/>
    </source>
</evidence>
<evidence type="ECO:0000256" key="4">
    <source>
        <dbReference type="ARBA" id="ARBA00022723"/>
    </source>
</evidence>
<dbReference type="InterPro" id="IPR000718">
    <property type="entry name" value="Peptidase_M13"/>
</dbReference>
<evidence type="ECO:0000313" key="12">
    <source>
        <dbReference type="Proteomes" id="UP001176961"/>
    </source>
</evidence>
<dbReference type="Pfam" id="PF05649">
    <property type="entry name" value="Peptidase_M13_N"/>
    <property type="match status" value="1"/>
</dbReference>
<comment type="similarity">
    <text evidence="2">Belongs to the peptidase M13 family.</text>
</comment>
<dbReference type="GO" id="GO:0046872">
    <property type="term" value="F:metal ion binding"/>
    <property type="evidence" value="ECO:0007669"/>
    <property type="project" value="UniProtKB-KW"/>
</dbReference>
<keyword evidence="3" id="KW-0645">Protease</keyword>
<keyword evidence="6" id="KW-0862">Zinc</keyword>
<dbReference type="PANTHER" id="PTHR11733">
    <property type="entry name" value="ZINC METALLOPROTEASE FAMILY M13 NEPRILYSIN-RELATED"/>
    <property type="match status" value="1"/>
</dbReference>
<protein>
    <recommendedName>
        <fullName evidence="13">Endothelin-converting enzyme 1</fullName>
    </recommendedName>
</protein>
<feature type="signal peptide" evidence="8">
    <location>
        <begin position="1"/>
        <end position="19"/>
    </location>
</feature>
<feature type="domain" description="Peptidase M13 N-terminal" evidence="10">
    <location>
        <begin position="54"/>
        <end position="448"/>
    </location>
</feature>
<evidence type="ECO:0000256" key="8">
    <source>
        <dbReference type="SAM" id="SignalP"/>
    </source>
</evidence>
<feature type="chain" id="PRO_5041421092" description="Endothelin-converting enzyme 1" evidence="8">
    <location>
        <begin position="20"/>
        <end position="716"/>
    </location>
</feature>
<evidence type="ECO:0000259" key="9">
    <source>
        <dbReference type="Pfam" id="PF01431"/>
    </source>
</evidence>
<evidence type="ECO:0008006" key="13">
    <source>
        <dbReference type="Google" id="ProtNLM"/>
    </source>
</evidence>
<proteinExistence type="inferred from homology"/>
<evidence type="ECO:0000313" key="11">
    <source>
        <dbReference type="EMBL" id="CAJ0602381.1"/>
    </source>
</evidence>
<evidence type="ECO:0000256" key="6">
    <source>
        <dbReference type="ARBA" id="ARBA00022833"/>
    </source>
</evidence>
<dbReference type="InterPro" id="IPR018497">
    <property type="entry name" value="Peptidase_M13_C"/>
</dbReference>
<evidence type="ECO:0000256" key="7">
    <source>
        <dbReference type="ARBA" id="ARBA00023049"/>
    </source>
</evidence>
<feature type="domain" description="Peptidase M13 C-terminal" evidence="9">
    <location>
        <begin position="511"/>
        <end position="715"/>
    </location>
</feature>
<keyword evidence="8" id="KW-0732">Signal</keyword>
<evidence type="ECO:0000256" key="5">
    <source>
        <dbReference type="ARBA" id="ARBA00022801"/>
    </source>
</evidence>
<evidence type="ECO:0000256" key="3">
    <source>
        <dbReference type="ARBA" id="ARBA00022670"/>
    </source>
</evidence>
<sequence length="716" mass="83567">MRWTVVLWPLCLCSPDATPSYEDDVKGIGSSVDYEGYNIASEILRKSINFSVEPCEDFYEFTCGNWIASHPTPKDKVSYNHDEILQDRVQEQLRGLYESNDTFESKAVNALKTFYKKCMDEDELNRVGAKRLIEDVKSFGVWPALQGDDNWKEENYNLTSLLIHVYLRRKTSVFVSFDKSRDNTKIRHLLQFDRDPVLLGGIYYKYLDEEKNGTRIGALKQFLTSQIEQIQKDGGMPINVSKIEKDVDEIIDLEMRMAEIMDADINDTETLRDFHLSDMQKFMPSVNWQQFFRAVAPSASHYFASDPEIFINDVDYIKSVNKLLQSMDPRIITNYIFMRFSRDWSGEMGEIYEDIEQEFKKVIYGQQRKTQRWEFCTQTAMDHMDYATTALYVKKKLHETTKEEVLEIFENLKKEFGKNLNTSYWIDDETKDEALNKLDKMLAEIAYPKLVLDTEMLDKHYRDLDVHDTDSFSKIWEKIVRWQIDDFFKQLRMVSDRFVSFNPADVYAVQYAPESNSLQVAVAQLQTPYFHHTFPRALNYGGIGAIVGHEMTHGFDDTGRKYDAYGKYRNWWSEDSKEKYEQRAQCFVDQYGKIEVPKTGRKIDGERTLGENIADNGGVKLAYGAYKAFLQKHGGEEDRIKGLEQFDNDQMFFLGWATAWCEHRTNKELTNQILSDDHSPARYRVNQVLANQREFAAAFNCNVGSAMNPTKRCDLW</sequence>
<dbReference type="Pfam" id="PF01431">
    <property type="entry name" value="Peptidase_M13"/>
    <property type="match status" value="1"/>
</dbReference>
<dbReference type="Gene3D" id="3.40.390.10">
    <property type="entry name" value="Collagenase (Catalytic Domain)"/>
    <property type="match status" value="1"/>
</dbReference>
<evidence type="ECO:0000256" key="1">
    <source>
        <dbReference type="ARBA" id="ARBA00001947"/>
    </source>
</evidence>
<dbReference type="GO" id="GO:0016485">
    <property type="term" value="P:protein processing"/>
    <property type="evidence" value="ECO:0007669"/>
    <property type="project" value="TreeGrafter"/>
</dbReference>
<dbReference type="Gene3D" id="1.10.1380.10">
    <property type="entry name" value="Neutral endopeptidase , domain2"/>
    <property type="match status" value="1"/>
</dbReference>
<dbReference type="InterPro" id="IPR042089">
    <property type="entry name" value="Peptidase_M13_dom_2"/>
</dbReference>
<dbReference type="GO" id="GO:0004222">
    <property type="term" value="F:metalloendopeptidase activity"/>
    <property type="evidence" value="ECO:0007669"/>
    <property type="project" value="InterPro"/>
</dbReference>